<dbReference type="RefSeq" id="WP_244520926.1">
    <property type="nucleotide sequence ID" value="NZ_BNAB01000001.1"/>
</dbReference>
<feature type="compositionally biased region" description="Low complexity" evidence="10">
    <location>
        <begin position="467"/>
        <end position="481"/>
    </location>
</feature>
<evidence type="ECO:0000256" key="7">
    <source>
        <dbReference type="PIRSR" id="PIRSR618044-1"/>
    </source>
</evidence>
<reference evidence="12" key="3">
    <citation type="submission" date="2023-06" db="EMBL/GenBank/DDBJ databases">
        <authorList>
            <person name="Sun Q."/>
            <person name="Zhou Y."/>
        </authorList>
    </citation>
    <scope>NUCLEOTIDE SEQUENCE</scope>
    <source>
        <strain evidence="12">CGMCC 1.10859</strain>
    </source>
</reference>
<evidence type="ECO:0000313" key="14">
    <source>
        <dbReference type="Proteomes" id="UP000199541"/>
    </source>
</evidence>
<reference evidence="12" key="1">
    <citation type="journal article" date="2014" name="Int. J. Syst. Evol. Microbiol.">
        <title>Complete genome sequence of Corynebacterium casei LMG S-19264T (=DSM 44701T), isolated from a smear-ripened cheese.</title>
        <authorList>
            <consortium name="US DOE Joint Genome Institute (JGI-PGF)"/>
            <person name="Walter F."/>
            <person name="Albersmeier A."/>
            <person name="Kalinowski J."/>
            <person name="Ruckert C."/>
        </authorList>
    </citation>
    <scope>NUCLEOTIDE SEQUENCE</scope>
    <source>
        <strain evidence="12">CGMCC 1.10859</strain>
    </source>
</reference>
<keyword evidence="6" id="KW-0961">Cell wall biogenesis/degradation</keyword>
<dbReference type="GO" id="GO:0009002">
    <property type="term" value="F:serine-type D-Ala-D-Ala carboxypeptidase activity"/>
    <property type="evidence" value="ECO:0007669"/>
    <property type="project" value="InterPro"/>
</dbReference>
<dbReference type="InterPro" id="IPR001967">
    <property type="entry name" value="Peptidase_S11_N"/>
</dbReference>
<evidence type="ECO:0000313" key="13">
    <source>
        <dbReference type="EMBL" id="SDW07988.1"/>
    </source>
</evidence>
<dbReference type="GO" id="GO:0006508">
    <property type="term" value="P:proteolysis"/>
    <property type="evidence" value="ECO:0007669"/>
    <property type="project" value="InterPro"/>
</dbReference>
<evidence type="ECO:0000256" key="5">
    <source>
        <dbReference type="ARBA" id="ARBA00022984"/>
    </source>
</evidence>
<feature type="active site" description="Proton acceptor" evidence="7">
    <location>
        <position position="67"/>
    </location>
</feature>
<evidence type="ECO:0000256" key="9">
    <source>
        <dbReference type="RuleBase" id="RU004016"/>
    </source>
</evidence>
<dbReference type="EMBL" id="BNAB01000001">
    <property type="protein sequence ID" value="GHD98705.1"/>
    <property type="molecule type" value="Genomic_DNA"/>
</dbReference>
<dbReference type="Gene3D" id="3.40.710.10">
    <property type="entry name" value="DD-peptidase/beta-lactamase superfamily"/>
    <property type="match status" value="1"/>
</dbReference>
<organism evidence="12 15">
    <name type="scientific">Allgaiera indica</name>
    <dbReference type="NCBI Taxonomy" id="765699"/>
    <lineage>
        <taxon>Bacteria</taxon>
        <taxon>Pseudomonadati</taxon>
        <taxon>Pseudomonadota</taxon>
        <taxon>Alphaproteobacteria</taxon>
        <taxon>Rhodobacterales</taxon>
        <taxon>Paracoccaceae</taxon>
        <taxon>Allgaiera</taxon>
    </lineage>
</organism>
<feature type="compositionally biased region" description="Low complexity" evidence="10">
    <location>
        <begin position="427"/>
        <end position="437"/>
    </location>
</feature>
<reference evidence="13 14" key="2">
    <citation type="submission" date="2016-10" db="EMBL/GenBank/DDBJ databases">
        <authorList>
            <person name="Varghese N."/>
            <person name="Submissions S."/>
        </authorList>
    </citation>
    <scope>NUCLEOTIDE SEQUENCE [LARGE SCALE GENOMIC DNA]</scope>
    <source>
        <strain evidence="13 14">DSM 24802</strain>
    </source>
</reference>
<dbReference type="InterPro" id="IPR012338">
    <property type="entry name" value="Beta-lactam/transpept-like"/>
</dbReference>
<dbReference type="PANTHER" id="PTHR21581:SF6">
    <property type="entry name" value="TRAFFICKING PROTEIN PARTICLE COMPLEX SUBUNIT 12"/>
    <property type="match status" value="1"/>
</dbReference>
<comment type="similarity">
    <text evidence="1 9">Belongs to the peptidase S11 family.</text>
</comment>
<evidence type="ECO:0000313" key="12">
    <source>
        <dbReference type="EMBL" id="GHD98705.1"/>
    </source>
</evidence>
<dbReference type="SUPFAM" id="SSF56601">
    <property type="entry name" value="beta-lactamase/transpeptidase-like"/>
    <property type="match status" value="1"/>
</dbReference>
<keyword evidence="14" id="KW-1185">Reference proteome</keyword>
<dbReference type="GO" id="GO:0009252">
    <property type="term" value="P:peptidoglycan biosynthetic process"/>
    <property type="evidence" value="ECO:0007669"/>
    <property type="project" value="UniProtKB-KW"/>
</dbReference>
<feature type="binding site" evidence="8">
    <location>
        <position position="227"/>
    </location>
    <ligand>
        <name>substrate</name>
    </ligand>
</feature>
<proteinExistence type="inferred from homology"/>
<keyword evidence="2" id="KW-0732">Signal</keyword>
<feature type="domain" description="Peptidase S11 D-alanyl-D-alanine carboxypeptidase A N-terminal" evidence="11">
    <location>
        <begin position="38"/>
        <end position="255"/>
    </location>
</feature>
<dbReference type="GO" id="GO:0071555">
    <property type="term" value="P:cell wall organization"/>
    <property type="evidence" value="ECO:0007669"/>
    <property type="project" value="UniProtKB-KW"/>
</dbReference>
<feature type="active site" evidence="7">
    <location>
        <position position="124"/>
    </location>
</feature>
<gene>
    <name evidence="12" type="ORF">GCM10008024_03290</name>
    <name evidence="13" type="ORF">SAMN05444006_101221</name>
</gene>
<keyword evidence="3" id="KW-0378">Hydrolase</keyword>
<protein>
    <submittedName>
        <fullName evidence="12">D-alanyl-D-alanine carboxypeptidase</fullName>
    </submittedName>
</protein>
<dbReference type="AlphaFoldDB" id="A0AAN4ZY86"/>
<comment type="caution">
    <text evidence="12">The sequence shown here is derived from an EMBL/GenBank/DDBJ whole genome shotgun (WGS) entry which is preliminary data.</text>
</comment>
<feature type="region of interest" description="Disordered" evidence="10">
    <location>
        <begin position="463"/>
        <end position="483"/>
    </location>
</feature>
<dbReference type="PANTHER" id="PTHR21581">
    <property type="entry name" value="D-ALANYL-D-ALANINE CARBOXYPEPTIDASE"/>
    <property type="match status" value="1"/>
</dbReference>
<sequence length="595" mass="62544">MGSDVMTQVGRNLRNLWIWAGVSGGLLLWAAGVQAAPYAAYVMDARTGQVLYSKNADARLHPASLTKMLTLYICFDAIQRGEISLDTVVTVSREAAAQPPSHLGLRAGQKIKLRYLIRAAAVKSANDAAWAIADAISGNVTEFAKRMNATAKKLGLRDSHFENPNGLTLAGHLSSARDMAILGRHLFYDFPQYYNIFSRRSTYAGVAEVYSTNRKFLNSYAGADGIKTGYTYASGFNLVASARRGGKRIIAAEFGGSSVANRNAKMAQLLDLGFKRAPAHVAVQRPKKPNLDRIAAMYTIHPKATRIALAHDRASAVALASSPRPSRRPVAAPPKALMVAMKDDISSALSSMAVANAADVKDSPAAPTPAEAAAVPIKAALPDADRTDIGTSGRPNMPPPLRPAALGGASLGATAQAASPTPAPDHQTPAVAAQTATADQTEVVKPIVAVASAETGRVHKVRATDPAEAPSGPAVADAAAPLPRPTDSGGVLFASIAPRDVPRPEARPVVVTRMSSTGGRNWGVNVGRFASQFQAEKALLRTALAESSALSDGQRKVVRRPNGFDANFMGLTQDQAALACARLQARDIQCFALAP</sequence>
<feature type="region of interest" description="Disordered" evidence="10">
    <location>
        <begin position="362"/>
        <end position="437"/>
    </location>
</feature>
<evidence type="ECO:0000256" key="10">
    <source>
        <dbReference type="SAM" id="MobiDB-lite"/>
    </source>
</evidence>
<keyword evidence="12" id="KW-0645">Protease</keyword>
<evidence type="ECO:0000256" key="1">
    <source>
        <dbReference type="ARBA" id="ARBA00007164"/>
    </source>
</evidence>
<dbReference type="Pfam" id="PF00768">
    <property type="entry name" value="Peptidase_S11"/>
    <property type="match status" value="1"/>
</dbReference>
<evidence type="ECO:0000256" key="2">
    <source>
        <dbReference type="ARBA" id="ARBA00022729"/>
    </source>
</evidence>
<evidence type="ECO:0000256" key="4">
    <source>
        <dbReference type="ARBA" id="ARBA00022960"/>
    </source>
</evidence>
<keyword evidence="5" id="KW-0573">Peptidoglycan synthesis</keyword>
<keyword evidence="4" id="KW-0133">Cell shape</keyword>
<accession>A0AAN4ZY86</accession>
<evidence type="ECO:0000256" key="3">
    <source>
        <dbReference type="ARBA" id="ARBA00022801"/>
    </source>
</evidence>
<dbReference type="InterPro" id="IPR018044">
    <property type="entry name" value="Peptidase_S11"/>
</dbReference>
<feature type="compositionally biased region" description="Low complexity" evidence="10">
    <location>
        <begin position="364"/>
        <end position="382"/>
    </location>
</feature>
<dbReference type="GO" id="GO:0008360">
    <property type="term" value="P:regulation of cell shape"/>
    <property type="evidence" value="ECO:0007669"/>
    <property type="project" value="UniProtKB-KW"/>
</dbReference>
<dbReference type="Proteomes" id="UP000634647">
    <property type="component" value="Unassembled WGS sequence"/>
</dbReference>
<evidence type="ECO:0000256" key="6">
    <source>
        <dbReference type="ARBA" id="ARBA00023316"/>
    </source>
</evidence>
<feature type="active site" description="Acyl-ester intermediate" evidence="7">
    <location>
        <position position="64"/>
    </location>
</feature>
<dbReference type="Proteomes" id="UP000199541">
    <property type="component" value="Unassembled WGS sequence"/>
</dbReference>
<feature type="compositionally biased region" description="Low complexity" evidence="10">
    <location>
        <begin position="403"/>
        <end position="420"/>
    </location>
</feature>
<keyword evidence="12" id="KW-0121">Carboxypeptidase</keyword>
<dbReference type="EMBL" id="FNOB01000001">
    <property type="protein sequence ID" value="SDW07988.1"/>
    <property type="molecule type" value="Genomic_DNA"/>
</dbReference>
<evidence type="ECO:0000256" key="8">
    <source>
        <dbReference type="PIRSR" id="PIRSR618044-2"/>
    </source>
</evidence>
<evidence type="ECO:0000259" key="11">
    <source>
        <dbReference type="Pfam" id="PF00768"/>
    </source>
</evidence>
<dbReference type="PRINTS" id="PR00725">
    <property type="entry name" value="DADACBPTASE1"/>
</dbReference>
<name>A0AAN4ZY86_9RHOB</name>
<evidence type="ECO:0000313" key="15">
    <source>
        <dbReference type="Proteomes" id="UP000634647"/>
    </source>
</evidence>